<sequence length="168" mass="19393">MVNPTLYIFSGLPASGKTTLARLLSQQINAFYLRIDTVEQGLRDLCDYKVEGEGYRLSYRLAHDNLKLAHSVIADSCNPIALTRTEWKAVATATNANYVNIEVYCSDENEHKYRVDHRECTIENLQLPSWQQVQNRHYDKWEEAVIRIDTFAKTPSESLEELIKKLEL</sequence>
<dbReference type="PANTHER" id="PTHR37807:SF3">
    <property type="entry name" value="OS07G0160300 PROTEIN"/>
    <property type="match status" value="1"/>
</dbReference>
<comment type="caution">
    <text evidence="1">The sequence shown here is derived from an EMBL/GenBank/DDBJ whole genome shotgun (WGS) entry which is preliminary data.</text>
</comment>
<protein>
    <submittedName>
        <fullName evidence="1">ATP-binding protein</fullName>
    </submittedName>
</protein>
<evidence type="ECO:0000313" key="1">
    <source>
        <dbReference type="EMBL" id="RWX55890.1"/>
    </source>
</evidence>
<dbReference type="RefSeq" id="WP_128783908.1">
    <property type="nucleotide sequence ID" value="NZ_JAKJSG010000047.1"/>
</dbReference>
<gene>
    <name evidence="1" type="ORF">EDI28_09385</name>
</gene>
<keyword evidence="2" id="KW-1185">Reference proteome</keyword>
<dbReference type="InterPro" id="IPR027417">
    <property type="entry name" value="P-loop_NTPase"/>
</dbReference>
<dbReference type="EMBL" id="RJLM01000003">
    <property type="protein sequence ID" value="RWX55890.1"/>
    <property type="molecule type" value="Genomic_DNA"/>
</dbReference>
<dbReference type="AlphaFoldDB" id="A0A3S3QT97"/>
<name>A0A3S3QT97_9GAMM</name>
<evidence type="ECO:0000313" key="2">
    <source>
        <dbReference type="Proteomes" id="UP000287563"/>
    </source>
</evidence>
<keyword evidence="1" id="KW-0547">Nucleotide-binding</keyword>
<dbReference type="SUPFAM" id="SSF52540">
    <property type="entry name" value="P-loop containing nucleoside triphosphate hydrolases"/>
    <property type="match status" value="1"/>
</dbReference>
<proteinExistence type="predicted"/>
<dbReference type="Gene3D" id="3.40.50.300">
    <property type="entry name" value="P-loop containing nucleotide triphosphate hydrolases"/>
    <property type="match status" value="1"/>
</dbReference>
<reference evidence="1 2" key="1">
    <citation type="submission" date="2018-11" db="EMBL/GenBank/DDBJ databases">
        <title>Photobacterium sp. BEI247 sp. nov., a marine bacterium isolated from Yongle Blue Hole in the South China Sea.</title>
        <authorList>
            <person name="Wang X."/>
        </authorList>
    </citation>
    <scope>NUCLEOTIDE SEQUENCE [LARGE SCALE GENOMIC DNA]</scope>
    <source>
        <strain evidence="2">BEI247</strain>
    </source>
</reference>
<dbReference type="GO" id="GO:0005524">
    <property type="term" value="F:ATP binding"/>
    <property type="evidence" value="ECO:0007669"/>
    <property type="project" value="UniProtKB-KW"/>
</dbReference>
<dbReference type="Proteomes" id="UP000287563">
    <property type="component" value="Unassembled WGS sequence"/>
</dbReference>
<keyword evidence="1" id="KW-0067">ATP-binding</keyword>
<dbReference type="PANTHER" id="PTHR37807">
    <property type="entry name" value="OS07G0160300 PROTEIN"/>
    <property type="match status" value="1"/>
</dbReference>
<accession>A0A3S3QT97</accession>
<organism evidence="1 2">
    <name type="scientific">Photobacterium chitinilyticum</name>
    <dbReference type="NCBI Taxonomy" id="2485123"/>
    <lineage>
        <taxon>Bacteria</taxon>
        <taxon>Pseudomonadati</taxon>
        <taxon>Pseudomonadota</taxon>
        <taxon>Gammaproteobacteria</taxon>
        <taxon>Vibrionales</taxon>
        <taxon>Vibrionaceae</taxon>
        <taxon>Photobacterium</taxon>
    </lineage>
</organism>
<dbReference type="Pfam" id="PF13671">
    <property type="entry name" value="AAA_33"/>
    <property type="match status" value="1"/>
</dbReference>
<dbReference type="OrthoDB" id="3819922at2"/>